<dbReference type="Proteomes" id="UP000830454">
    <property type="component" value="Chromosome"/>
</dbReference>
<keyword evidence="3" id="KW-1185">Reference proteome</keyword>
<feature type="region of interest" description="Disordered" evidence="1">
    <location>
        <begin position="228"/>
        <end position="265"/>
    </location>
</feature>
<gene>
    <name evidence="2" type="ORF">LXD69_03160</name>
</gene>
<evidence type="ECO:0000313" key="3">
    <source>
        <dbReference type="Proteomes" id="UP000830454"/>
    </source>
</evidence>
<proteinExistence type="predicted"/>
<dbReference type="EMBL" id="CP090145">
    <property type="protein sequence ID" value="UOX34518.1"/>
    <property type="molecule type" value="Genomic_DNA"/>
</dbReference>
<feature type="compositionally biased region" description="Low complexity" evidence="1">
    <location>
        <begin position="246"/>
        <end position="263"/>
    </location>
</feature>
<accession>A0ABY4HPA0</accession>
<evidence type="ECO:0000256" key="1">
    <source>
        <dbReference type="SAM" id="MobiDB-lite"/>
    </source>
</evidence>
<evidence type="ECO:0000313" key="2">
    <source>
        <dbReference type="EMBL" id="UOX34518.1"/>
    </source>
</evidence>
<reference evidence="2" key="2">
    <citation type="submission" date="2022-04" db="EMBL/GenBank/DDBJ databases">
        <title>Complete Genome Sequence of Flavobacterium sediminilitoris YSM-43, Isolated from a Tidal Sediment.</title>
        <authorList>
            <person name="Lee P.A."/>
        </authorList>
    </citation>
    <scope>NUCLEOTIDE SEQUENCE</scope>
    <source>
        <strain evidence="2">YSM-43</strain>
    </source>
</reference>
<sequence length="504" mass="56862">MKNFKLLLYSSLVLFFASCEKEETNPTIKNEKSNTSITSKKITFNQLKQKTPVAFNKINSINQLNRDSHLNKGIYDSTNDFYIDTSTILNIQMNNYDSYTFKIFRENDNLSIENLIISETLNGNYKTGIIKYNLTEEERNKINNNEYVDLKSKMSFTEIDFNTLQNLNIQSKIECYDEERTVWVTCSEGVHDSSNIPVWHQCTAEVPPTMYITISTVCESTGGSGGSIGSGDIDLSGSGGSNTAPNNQNTDTNSTNPNNNNNNASVSEFEDVITKPILVTRTPIEAFVNNLTLEQSQWWQNASSETKNQIINFLNENTINSNINPDALQVVNEMISLTAQNGGSFSFNNLIDPNNSLSFENTQELKDHINDLINSNVFSIESYPNETLETSQNGKTKLAKRKVKLLSYDAGIYIYIKFKTNSDDKVIEILDVSTTEYGFSVGEWEQTNDFYNPNGSNFNIELFGGYVYDYTINGWGITYTTNYHIMLNLNENGEIIGIGLIPLF</sequence>
<dbReference type="PROSITE" id="PS51257">
    <property type="entry name" value="PROKAR_LIPOPROTEIN"/>
    <property type="match status" value="1"/>
</dbReference>
<organism evidence="2 3">
    <name type="scientific">Flavobacterium sediminilitoris</name>
    <dbReference type="NCBI Taxonomy" id="2024526"/>
    <lineage>
        <taxon>Bacteria</taxon>
        <taxon>Pseudomonadati</taxon>
        <taxon>Bacteroidota</taxon>
        <taxon>Flavobacteriia</taxon>
        <taxon>Flavobacteriales</taxon>
        <taxon>Flavobacteriaceae</taxon>
        <taxon>Flavobacterium</taxon>
    </lineage>
</organism>
<protein>
    <recommendedName>
        <fullName evidence="4">Lipoprotein</fullName>
    </recommendedName>
</protein>
<evidence type="ECO:0008006" key="4">
    <source>
        <dbReference type="Google" id="ProtNLM"/>
    </source>
</evidence>
<name>A0ABY4HPA0_9FLAO</name>
<reference evidence="2" key="1">
    <citation type="submission" date="2021-12" db="EMBL/GenBank/DDBJ databases">
        <authorList>
            <person name="Cha I.-T."/>
            <person name="Lee K.-E."/>
            <person name="Park S.-J."/>
        </authorList>
    </citation>
    <scope>NUCLEOTIDE SEQUENCE</scope>
    <source>
        <strain evidence="2">YSM-43</strain>
    </source>
</reference>
<dbReference type="RefSeq" id="WP_246917514.1">
    <property type="nucleotide sequence ID" value="NZ_CP090145.1"/>
</dbReference>